<keyword evidence="1" id="KW-1133">Transmembrane helix</keyword>
<comment type="caution">
    <text evidence="2">The sequence shown here is derived from an EMBL/GenBank/DDBJ whole genome shotgun (WGS) entry which is preliminary data.</text>
</comment>
<sequence>MRTAKWEWPWPQSWGQVFGLLVVFLPGFLAVVYGVDWLKQ</sequence>
<proteinExistence type="predicted"/>
<gene>
    <name evidence="2" type="ORF">S01H1_38489</name>
</gene>
<accession>X0VYE7</accession>
<keyword evidence="1" id="KW-0812">Transmembrane</keyword>
<reference evidence="2" key="1">
    <citation type="journal article" date="2014" name="Front. Microbiol.">
        <title>High frequency of phylogenetically diverse reductive dehalogenase-homologous genes in deep subseafloor sedimentary metagenomes.</title>
        <authorList>
            <person name="Kawai M."/>
            <person name="Futagami T."/>
            <person name="Toyoda A."/>
            <person name="Takaki Y."/>
            <person name="Nishi S."/>
            <person name="Hori S."/>
            <person name="Arai W."/>
            <person name="Tsubouchi T."/>
            <person name="Morono Y."/>
            <person name="Uchiyama I."/>
            <person name="Ito T."/>
            <person name="Fujiyama A."/>
            <person name="Inagaki F."/>
            <person name="Takami H."/>
        </authorList>
    </citation>
    <scope>NUCLEOTIDE SEQUENCE</scope>
    <source>
        <strain evidence="2">Expedition CK06-06</strain>
    </source>
</reference>
<dbReference type="EMBL" id="BARS01024232">
    <property type="protein sequence ID" value="GAG05486.1"/>
    <property type="molecule type" value="Genomic_DNA"/>
</dbReference>
<organism evidence="2">
    <name type="scientific">marine sediment metagenome</name>
    <dbReference type="NCBI Taxonomy" id="412755"/>
    <lineage>
        <taxon>unclassified sequences</taxon>
        <taxon>metagenomes</taxon>
        <taxon>ecological metagenomes</taxon>
    </lineage>
</organism>
<dbReference type="AlphaFoldDB" id="X0VYE7"/>
<protein>
    <submittedName>
        <fullName evidence="2">Uncharacterized protein</fullName>
    </submittedName>
</protein>
<feature type="transmembrane region" description="Helical" evidence="1">
    <location>
        <begin position="14"/>
        <end position="35"/>
    </location>
</feature>
<evidence type="ECO:0000256" key="1">
    <source>
        <dbReference type="SAM" id="Phobius"/>
    </source>
</evidence>
<name>X0VYE7_9ZZZZ</name>
<feature type="non-terminal residue" evidence="2">
    <location>
        <position position="40"/>
    </location>
</feature>
<keyword evidence="1" id="KW-0472">Membrane</keyword>
<evidence type="ECO:0000313" key="2">
    <source>
        <dbReference type="EMBL" id="GAG05486.1"/>
    </source>
</evidence>